<dbReference type="PROSITE" id="PS51257">
    <property type="entry name" value="PROKAR_LIPOPROTEIN"/>
    <property type="match status" value="1"/>
</dbReference>
<dbReference type="Gene3D" id="2.60.420.10">
    <property type="entry name" value="Maltose phosphorylase, domain 3"/>
    <property type="match status" value="1"/>
</dbReference>
<evidence type="ECO:0000259" key="1">
    <source>
        <dbReference type="PROSITE" id="PS51175"/>
    </source>
</evidence>
<sequence>MTFKRISLYVIASLFSVIGCNKTPDQNSNALYKSKHFAVYKDSVVQGNNKAVIVSPNEIISNYVSSVYATYSNYISFKFTINEKDIEMPVGNDHHVLIKAGIHDSPVFSFGKKDTEMVHDLGEKLPPNYQYTFKVDMSPVLNQFKTQGYYQAYDGTRIAKQDFKGFYIAGGSEPLTWDFSNLEENNLELTDKDMDGVYEITLIMNPYDTSMKREKEWKLSEDVSKKPKYTSDQPIVDALYNLATEEALKNIEPDSTFRTGAEWGGVWTRDISYSIYLAFAYHEPTIAKISLMRKVKRDRIIQDTGSGGAWPVSSDRVVWTIAAWELYKVTGDKEWLKQSYQIIKNTLEDDYKTLQSDIGLYKGESSFLDWREQTYPKWMSNMDIAESMNLGTNVLHYQANTILGNMANELGENSQPFYKRANIIKEAINKELWMEDKGFYAQYLYGRKYLNKSKRFEALGEALAILFDVTSAEQSNKIISESPVTEFGVTCIYPQIPNIPPYHNNAIWPFVQSYWNLASAKVGNEKALTYGLAAIYRPAALFLSNYENFEADNGDFKGTEINSNRMLWSMAGNLAMVHRVFMGMHFQKDGILFQPVIPKNYSGKKELSNFSYRDATLTITVEGYGDKIKAFQLDGKAESNHFFPANLSGDHIIHIQLSNEDFDTKPIHMVENKFSLPNPIVTIQDNTLYWDSIPAAKNYRVYKDGEAVSDVNTNSFKISANKFAEYKVSAVDVNGYESFTSEPIWVFEPKNERTIEAENYYKASNKHYINYSGKGFIELSNRDNRYVVIPVTVDKAGKYSIDFRYSNGSGPWNTDNKCAIRSLYVNDTYKGVAVFPQRGKDEWSDWGYSNSFTVDLKKGTNQLVLSFDEWNINMNVEVNTAMLDYVRVIKL</sequence>
<dbReference type="RefSeq" id="WP_188649517.1">
    <property type="nucleotide sequence ID" value="NZ_BMNR01000001.1"/>
</dbReference>
<dbReference type="InterPro" id="IPR035396">
    <property type="entry name" value="Bac_rhamnosid6H"/>
</dbReference>
<reference evidence="2" key="1">
    <citation type="journal article" date="2014" name="Int. J. Syst. Evol. Microbiol.">
        <title>Complete genome sequence of Corynebacterium casei LMG S-19264T (=DSM 44701T), isolated from a smear-ripened cheese.</title>
        <authorList>
            <consortium name="US DOE Joint Genome Institute (JGI-PGF)"/>
            <person name="Walter F."/>
            <person name="Albersmeier A."/>
            <person name="Kalinowski J."/>
            <person name="Ruckert C."/>
        </authorList>
    </citation>
    <scope>NUCLEOTIDE SEQUENCE</scope>
    <source>
        <strain evidence="2">JCM 12862</strain>
    </source>
</reference>
<dbReference type="AlphaFoldDB" id="A0A8J3FFB3"/>
<gene>
    <name evidence="2" type="ORF">GCM10007962_03150</name>
</gene>
<comment type="caution">
    <text evidence="2">The sequence shown here is derived from an EMBL/GenBank/DDBJ whole genome shotgun (WGS) entry which is preliminary data.</text>
</comment>
<dbReference type="Proteomes" id="UP000612329">
    <property type="component" value="Unassembled WGS sequence"/>
</dbReference>
<dbReference type="InterPro" id="IPR008979">
    <property type="entry name" value="Galactose-bd-like_sf"/>
</dbReference>
<dbReference type="GO" id="GO:0005975">
    <property type="term" value="P:carbohydrate metabolic process"/>
    <property type="evidence" value="ECO:0007669"/>
    <property type="project" value="InterPro"/>
</dbReference>
<dbReference type="InterPro" id="IPR012341">
    <property type="entry name" value="6hp_glycosidase-like_sf"/>
</dbReference>
<dbReference type="InterPro" id="IPR008928">
    <property type="entry name" value="6-hairpin_glycosidase_sf"/>
</dbReference>
<evidence type="ECO:0000313" key="2">
    <source>
        <dbReference type="EMBL" id="GGK12204.1"/>
    </source>
</evidence>
<dbReference type="InterPro" id="IPR005084">
    <property type="entry name" value="CBM6"/>
</dbReference>
<name>A0A8J3FFB3_9FLAO</name>
<dbReference type="SUPFAM" id="SSF48208">
    <property type="entry name" value="Six-hairpin glycosidases"/>
    <property type="match status" value="1"/>
</dbReference>
<accession>A0A8J3FFB3</accession>
<proteinExistence type="predicted"/>
<dbReference type="Gene3D" id="1.50.10.10">
    <property type="match status" value="1"/>
</dbReference>
<organism evidence="2 3">
    <name type="scientific">Yeosuana aromativorans</name>
    <dbReference type="NCBI Taxonomy" id="288019"/>
    <lineage>
        <taxon>Bacteria</taxon>
        <taxon>Pseudomonadati</taxon>
        <taxon>Bacteroidota</taxon>
        <taxon>Flavobacteriia</taxon>
        <taxon>Flavobacteriales</taxon>
        <taxon>Flavobacteriaceae</taxon>
        <taxon>Yeosuana</taxon>
    </lineage>
</organism>
<dbReference type="EMBL" id="BMNR01000001">
    <property type="protein sequence ID" value="GGK12204.1"/>
    <property type="molecule type" value="Genomic_DNA"/>
</dbReference>
<protein>
    <recommendedName>
        <fullName evidence="1">CBM6 domain-containing protein</fullName>
    </recommendedName>
</protein>
<dbReference type="Gene3D" id="2.60.120.260">
    <property type="entry name" value="Galactose-binding domain-like"/>
    <property type="match status" value="1"/>
</dbReference>
<evidence type="ECO:0000313" key="3">
    <source>
        <dbReference type="Proteomes" id="UP000612329"/>
    </source>
</evidence>
<keyword evidence="3" id="KW-1185">Reference proteome</keyword>
<dbReference type="PROSITE" id="PS51175">
    <property type="entry name" value="CBM6"/>
    <property type="match status" value="1"/>
</dbReference>
<reference evidence="2" key="2">
    <citation type="submission" date="2020-09" db="EMBL/GenBank/DDBJ databases">
        <authorList>
            <person name="Sun Q."/>
            <person name="Ohkuma M."/>
        </authorList>
    </citation>
    <scope>NUCLEOTIDE SEQUENCE</scope>
    <source>
        <strain evidence="2">JCM 12862</strain>
    </source>
</reference>
<dbReference type="GO" id="GO:0030246">
    <property type="term" value="F:carbohydrate binding"/>
    <property type="evidence" value="ECO:0007669"/>
    <property type="project" value="InterPro"/>
</dbReference>
<dbReference type="Pfam" id="PF17389">
    <property type="entry name" value="Bac_rhamnosid6H"/>
    <property type="match status" value="1"/>
</dbReference>
<feature type="domain" description="CBM6" evidence="1">
    <location>
        <begin position="753"/>
        <end position="889"/>
    </location>
</feature>
<dbReference type="SUPFAM" id="SSF49785">
    <property type="entry name" value="Galactose-binding domain-like"/>
    <property type="match status" value="1"/>
</dbReference>